<feature type="domain" description="KOW" evidence="1">
    <location>
        <begin position="235"/>
        <end position="262"/>
    </location>
</feature>
<dbReference type="EMBL" id="DF847730">
    <property type="protein sequence ID" value="GAT52362.1"/>
    <property type="molecule type" value="Genomic_DNA"/>
</dbReference>
<proteinExistence type="predicted"/>
<feature type="domain" description="KOW" evidence="1">
    <location>
        <begin position="288"/>
        <end position="315"/>
    </location>
</feature>
<evidence type="ECO:0000313" key="3">
    <source>
        <dbReference type="Proteomes" id="UP000815677"/>
    </source>
</evidence>
<dbReference type="InterPro" id="IPR005824">
    <property type="entry name" value="KOW"/>
</dbReference>
<dbReference type="PROSITE" id="PS01108">
    <property type="entry name" value="RIBOSOMAL_L24"/>
    <property type="match status" value="1"/>
</dbReference>
<dbReference type="Proteomes" id="UP000815677">
    <property type="component" value="Unassembled WGS sequence"/>
</dbReference>
<evidence type="ECO:0000313" key="2">
    <source>
        <dbReference type="EMBL" id="GAT52362.1"/>
    </source>
</evidence>
<accession>A0ABQ0LMT6</accession>
<name>A0ABQ0LMT6_MYCCL</name>
<dbReference type="InterPro" id="IPR005825">
    <property type="entry name" value="Ribosomal_uL24_CS"/>
</dbReference>
<sequence>MKRRRRSARSCLRLGCIQAARRFRRDMLIPSAEVREDEPNGDTVPFEEEHAVWARLKKDILGARCYQLGLLFTSEFWYTASKDTMRSPFSPQTTPLLVLKRCVLHRAAGKTSELREAAEFPVVPTQDELRDWEEVDRAANCSVVCGTDIPRICAGSRVTISAYFKDGHAQERRSGIVTDIQPDGLCRVRVQSMRKPLDVLGRNLISDLVATPTRGDEVVLDADDVRPHFLSGNVLPAVGDRVIVLDGPQYQRVGTVDYQQSLKSGTMVGVRSGDVTVNNIAAAHVAQLFLPGDSVKIVYGHFAGETGYVTRTFSLNWKKPKRPQVPPGGVQIQICKEGETAVVETICQWVRFSHTPATNEAQKEGDHWLSRWDFSGKRLDVKIGPSRRGRPSKVHQSHEGLDGFIEPKERVVVGENGFIDVVVEQTAKRVRLQAQWLQPIHNPKPPRVRLPDQHKSDKMLRVVVIGGDMNGSLQFMGKYGFVNKDEAEKSHVVVTVVSEDGAKLGEASYAIESICRSTNTEGYNTRPTKY</sequence>
<evidence type="ECO:0000259" key="1">
    <source>
        <dbReference type="SMART" id="SM00739"/>
    </source>
</evidence>
<keyword evidence="3" id="KW-1185">Reference proteome</keyword>
<dbReference type="SMART" id="SM00739">
    <property type="entry name" value="KOW"/>
    <property type="match status" value="2"/>
</dbReference>
<organism evidence="2 3">
    <name type="scientific">Mycena chlorophos</name>
    <name type="common">Agaric fungus</name>
    <name type="synonym">Agaricus chlorophos</name>
    <dbReference type="NCBI Taxonomy" id="658473"/>
    <lineage>
        <taxon>Eukaryota</taxon>
        <taxon>Fungi</taxon>
        <taxon>Dikarya</taxon>
        <taxon>Basidiomycota</taxon>
        <taxon>Agaricomycotina</taxon>
        <taxon>Agaricomycetes</taxon>
        <taxon>Agaricomycetidae</taxon>
        <taxon>Agaricales</taxon>
        <taxon>Marasmiineae</taxon>
        <taxon>Mycenaceae</taxon>
        <taxon>Mycena</taxon>
    </lineage>
</organism>
<protein>
    <recommendedName>
        <fullName evidence="1">KOW domain-containing protein</fullName>
    </recommendedName>
</protein>
<gene>
    <name evidence="2" type="ORF">MCHLO_09418</name>
</gene>
<reference evidence="2" key="1">
    <citation type="submission" date="2014-09" db="EMBL/GenBank/DDBJ databases">
        <title>Genome sequence of the luminous mushroom Mycena chlorophos for searching fungal bioluminescence genes.</title>
        <authorList>
            <person name="Tanaka Y."/>
            <person name="Kasuga D."/>
            <person name="Oba Y."/>
            <person name="Hase S."/>
            <person name="Sato K."/>
            <person name="Oba Y."/>
            <person name="Sakakibara Y."/>
        </authorList>
    </citation>
    <scope>NUCLEOTIDE SEQUENCE</scope>
</reference>